<evidence type="ECO:0000313" key="3">
    <source>
        <dbReference type="Proteomes" id="UP000642014"/>
    </source>
</evidence>
<feature type="compositionally biased region" description="Basic and acidic residues" evidence="1">
    <location>
        <begin position="30"/>
        <end position="63"/>
    </location>
</feature>
<proteinExistence type="predicted"/>
<accession>A0AAV4KRE0</accession>
<comment type="caution">
    <text evidence="2">The sequence shown here is derived from an EMBL/GenBank/DDBJ whole genome shotgun (WGS) entry which is preliminary data.</text>
</comment>
<protein>
    <submittedName>
        <fullName evidence="2">Uncharacterized protein</fullName>
    </submittedName>
</protein>
<name>A0AAV4KRE0_9ACTN</name>
<feature type="region of interest" description="Disordered" evidence="1">
    <location>
        <begin position="18"/>
        <end position="70"/>
    </location>
</feature>
<evidence type="ECO:0000256" key="1">
    <source>
        <dbReference type="SAM" id="MobiDB-lite"/>
    </source>
</evidence>
<dbReference type="EMBL" id="BMSJ01000009">
    <property type="protein sequence ID" value="GGR39502.1"/>
    <property type="molecule type" value="Genomic_DNA"/>
</dbReference>
<gene>
    <name evidence="2" type="ORF">GCM10010497_48470</name>
</gene>
<organism evidence="2 3">
    <name type="scientific">Streptomyces cinereoruber</name>
    <dbReference type="NCBI Taxonomy" id="67260"/>
    <lineage>
        <taxon>Bacteria</taxon>
        <taxon>Bacillati</taxon>
        <taxon>Actinomycetota</taxon>
        <taxon>Actinomycetes</taxon>
        <taxon>Kitasatosporales</taxon>
        <taxon>Streptomycetaceae</taxon>
        <taxon>Streptomyces</taxon>
    </lineage>
</organism>
<sequence>MSILALSGRARLVSGVRPVGEAGTGGIGGLHRDPRPGDRVVASRDPAHRSFDVVEDGRADLTQKRGPRPA</sequence>
<reference evidence="2 3" key="1">
    <citation type="journal article" date="2014" name="Int. J. Syst. Evol. Microbiol.">
        <title>Complete genome sequence of Corynebacterium casei LMG S-19264T (=DSM 44701T), isolated from a smear-ripened cheese.</title>
        <authorList>
            <consortium name="US DOE Joint Genome Institute (JGI-PGF)"/>
            <person name="Walter F."/>
            <person name="Albersmeier A."/>
            <person name="Kalinowski J."/>
            <person name="Ruckert C."/>
        </authorList>
    </citation>
    <scope>NUCLEOTIDE SEQUENCE [LARGE SCALE GENOMIC DNA]</scope>
    <source>
        <strain evidence="2 3">JCM 4205</strain>
    </source>
</reference>
<dbReference type="AlphaFoldDB" id="A0AAV4KRE0"/>
<evidence type="ECO:0000313" key="2">
    <source>
        <dbReference type="EMBL" id="GGR39502.1"/>
    </source>
</evidence>
<dbReference type="Proteomes" id="UP000642014">
    <property type="component" value="Unassembled WGS sequence"/>
</dbReference>